<evidence type="ECO:0000256" key="5">
    <source>
        <dbReference type="ARBA" id="ARBA00023128"/>
    </source>
</evidence>
<evidence type="ECO:0000256" key="6">
    <source>
        <dbReference type="ARBA" id="ARBA00023136"/>
    </source>
</evidence>
<feature type="region of interest" description="Disordered" evidence="8">
    <location>
        <begin position="238"/>
        <end position="274"/>
    </location>
</feature>
<keyword evidence="4" id="KW-1133">Transmembrane helix</keyword>
<proteinExistence type="inferred from homology"/>
<comment type="subcellular location">
    <subcellularLocation>
        <location evidence="7">Mitochondrion inner membrane</location>
    </subcellularLocation>
    <subcellularLocation>
        <location evidence="1">Mitochondrion membrane</location>
    </subcellularLocation>
</comment>
<comment type="similarity">
    <text evidence="2">Belongs to the apolipoprotein O/MICOS complex subunit Mic27 family.</text>
</comment>
<comment type="subunit">
    <text evidence="7">Component of the mitochondrial contact site and cristae organizing system (MICOS) complex.</text>
</comment>
<evidence type="ECO:0000256" key="1">
    <source>
        <dbReference type="ARBA" id="ARBA00004325"/>
    </source>
</evidence>
<evidence type="ECO:0000256" key="4">
    <source>
        <dbReference type="ARBA" id="ARBA00022989"/>
    </source>
</evidence>
<organism evidence="9 10">
    <name type="scientific">Nesidiocoris tenuis</name>
    <dbReference type="NCBI Taxonomy" id="355587"/>
    <lineage>
        <taxon>Eukaryota</taxon>
        <taxon>Metazoa</taxon>
        <taxon>Ecdysozoa</taxon>
        <taxon>Arthropoda</taxon>
        <taxon>Hexapoda</taxon>
        <taxon>Insecta</taxon>
        <taxon>Pterygota</taxon>
        <taxon>Neoptera</taxon>
        <taxon>Paraneoptera</taxon>
        <taxon>Hemiptera</taxon>
        <taxon>Heteroptera</taxon>
        <taxon>Panheteroptera</taxon>
        <taxon>Cimicomorpha</taxon>
        <taxon>Miridae</taxon>
        <taxon>Dicyphina</taxon>
        <taxon>Nesidiocoris</taxon>
    </lineage>
</organism>
<feature type="compositionally biased region" description="Low complexity" evidence="8">
    <location>
        <begin position="248"/>
        <end position="264"/>
    </location>
</feature>
<sequence>MGNQIPRHFLNLRLCVNFPLHQQPLVKTRMSAKQIVRGMLIPSYFATGVLLAECDGKEECDDTKKLVRARDLPLYADPPKPLANTNTLESEEGVLLTTIRCARQELQAIVVQAKAIRSEVSHMIDQTTKETEDAVEYLRQEENLLPRLGAIGLGGLAGYLLAIRRGIIRKMLYTSFGSGIVASVAYPNQALEYTEEVVAEAKKYAVLGYHFLNGVTRDLTGYQLPALSIGHLNISDSHHPPPDAVPSTAHLLPPTTTPTHIPLPGEQHEAKPNK</sequence>
<keyword evidence="6" id="KW-0472">Membrane</keyword>
<evidence type="ECO:0000256" key="3">
    <source>
        <dbReference type="ARBA" id="ARBA00022692"/>
    </source>
</evidence>
<evidence type="ECO:0000256" key="2">
    <source>
        <dbReference type="ARBA" id="ARBA00010904"/>
    </source>
</evidence>
<protein>
    <recommendedName>
        <fullName evidence="7">MICOS complex subunit</fullName>
    </recommendedName>
</protein>
<keyword evidence="3" id="KW-0812">Transmembrane</keyword>
<comment type="function">
    <text evidence="7">Component of the MICOS complex, a large protein complex of the mitochondrial inner membrane that plays crucial roles in the maintenance of crista junctions, inner membrane architecture, and formation of contact sites to the outer membrane.</text>
</comment>
<keyword evidence="5 7" id="KW-0496">Mitochondrion</keyword>
<name>A0ABN7AZI4_9HEMI</name>
<keyword evidence="10" id="KW-1185">Reference proteome</keyword>
<accession>A0ABN7AZI4</accession>
<dbReference type="PANTHER" id="PTHR14564">
    <property type="entry name" value="MICOS COMPLEX SUBUNIT MIC26 / MIC27 FAMILY MEMBER"/>
    <property type="match status" value="1"/>
</dbReference>
<evidence type="ECO:0000313" key="9">
    <source>
        <dbReference type="EMBL" id="BES97586.1"/>
    </source>
</evidence>
<evidence type="ECO:0000256" key="7">
    <source>
        <dbReference type="RuleBase" id="RU363021"/>
    </source>
</evidence>
<keyword evidence="7" id="KW-0999">Mitochondrion inner membrane</keyword>
<gene>
    <name evidence="9" type="ORF">NTJ_10400</name>
</gene>
<dbReference type="Proteomes" id="UP001307889">
    <property type="component" value="Chromosome 8"/>
</dbReference>
<evidence type="ECO:0000256" key="8">
    <source>
        <dbReference type="SAM" id="MobiDB-lite"/>
    </source>
</evidence>
<reference evidence="9 10" key="1">
    <citation type="submission" date="2023-09" db="EMBL/GenBank/DDBJ databases">
        <title>Nesidiocoris tenuis whole genome shotgun sequence.</title>
        <authorList>
            <person name="Shibata T."/>
            <person name="Shimoda M."/>
            <person name="Kobayashi T."/>
            <person name="Uehara T."/>
        </authorList>
    </citation>
    <scope>NUCLEOTIDE SEQUENCE [LARGE SCALE GENOMIC DNA]</scope>
    <source>
        <strain evidence="9 10">Japan</strain>
    </source>
</reference>
<dbReference type="EMBL" id="AP028916">
    <property type="protein sequence ID" value="BES97586.1"/>
    <property type="molecule type" value="Genomic_DNA"/>
</dbReference>
<dbReference type="InterPro" id="IPR033182">
    <property type="entry name" value="MIC26/MIC27_animal"/>
</dbReference>
<dbReference type="Pfam" id="PF09769">
    <property type="entry name" value="ApoO"/>
    <property type="match status" value="1"/>
</dbReference>
<dbReference type="InterPro" id="IPR019166">
    <property type="entry name" value="MIC26/MIC27"/>
</dbReference>
<evidence type="ECO:0000313" key="10">
    <source>
        <dbReference type="Proteomes" id="UP001307889"/>
    </source>
</evidence>